<keyword evidence="3" id="KW-1185">Reference proteome</keyword>
<keyword evidence="1" id="KW-0812">Transmembrane</keyword>
<gene>
    <name evidence="2" type="ORF">A1356_17090</name>
</gene>
<name>A0AA91DAK3_9GAMM</name>
<proteinExistence type="predicted"/>
<keyword evidence="1" id="KW-1133">Transmembrane helix</keyword>
<dbReference type="EMBL" id="LUUL01000095">
    <property type="protein sequence ID" value="OAI23965.1"/>
    <property type="molecule type" value="Genomic_DNA"/>
</dbReference>
<evidence type="ECO:0000256" key="1">
    <source>
        <dbReference type="SAM" id="Phobius"/>
    </source>
</evidence>
<evidence type="ECO:0000313" key="2">
    <source>
        <dbReference type="EMBL" id="OAI23965.1"/>
    </source>
</evidence>
<evidence type="ECO:0000313" key="3">
    <source>
        <dbReference type="Proteomes" id="UP000077734"/>
    </source>
</evidence>
<dbReference type="AlphaFoldDB" id="A0AA91DAK3"/>
<accession>A0AA91DAK3</accession>
<comment type="caution">
    <text evidence="2">The sequence shown here is derived from an EMBL/GenBank/DDBJ whole genome shotgun (WGS) entry which is preliminary data.</text>
</comment>
<sequence length="74" mass="7563">MTEAIFDAGVCGIPPASGASIVGKLQQADTMKAAITIHRADLAVAITIGVLLVYVVGFGISVERPMLHATIAIS</sequence>
<reference evidence="2 3" key="1">
    <citation type="submission" date="2016-03" db="EMBL/GenBank/DDBJ databases">
        <authorList>
            <person name="Heylen K."/>
            <person name="De Vos P."/>
            <person name="Vekeman B."/>
        </authorList>
    </citation>
    <scope>NUCLEOTIDE SEQUENCE [LARGE SCALE GENOMIC DNA]</scope>
    <source>
        <strain evidence="2 3">R-49807</strain>
    </source>
</reference>
<dbReference type="Proteomes" id="UP000077734">
    <property type="component" value="Unassembled WGS sequence"/>
</dbReference>
<protein>
    <submittedName>
        <fullName evidence="2">Uncharacterized protein</fullName>
    </submittedName>
</protein>
<keyword evidence="1" id="KW-0472">Membrane</keyword>
<organism evidence="2 3">
    <name type="scientific">Methylomonas koyamae</name>
    <dbReference type="NCBI Taxonomy" id="702114"/>
    <lineage>
        <taxon>Bacteria</taxon>
        <taxon>Pseudomonadati</taxon>
        <taxon>Pseudomonadota</taxon>
        <taxon>Gammaproteobacteria</taxon>
        <taxon>Methylococcales</taxon>
        <taxon>Methylococcaceae</taxon>
        <taxon>Methylomonas</taxon>
    </lineage>
</organism>
<feature type="transmembrane region" description="Helical" evidence="1">
    <location>
        <begin position="40"/>
        <end position="60"/>
    </location>
</feature>